<name>A0A1M7YHL7_9BACT</name>
<reference evidence="2 3" key="1">
    <citation type="submission" date="2016-12" db="EMBL/GenBank/DDBJ databases">
        <authorList>
            <person name="Song W.-J."/>
            <person name="Kurnit D.M."/>
        </authorList>
    </citation>
    <scope>NUCLEOTIDE SEQUENCE [LARGE SCALE GENOMIC DNA]</scope>
    <source>
        <strain evidence="2 3">DSM 18488</strain>
    </source>
</reference>
<feature type="signal peptide" evidence="1">
    <location>
        <begin position="1"/>
        <end position="21"/>
    </location>
</feature>
<evidence type="ECO:0000313" key="3">
    <source>
        <dbReference type="Proteomes" id="UP000184603"/>
    </source>
</evidence>
<feature type="chain" id="PRO_5012703643" evidence="1">
    <location>
        <begin position="22"/>
        <end position="843"/>
    </location>
</feature>
<dbReference type="Proteomes" id="UP000184603">
    <property type="component" value="Unassembled WGS sequence"/>
</dbReference>
<keyword evidence="3" id="KW-1185">Reference proteome</keyword>
<evidence type="ECO:0000256" key="1">
    <source>
        <dbReference type="SAM" id="SignalP"/>
    </source>
</evidence>
<dbReference type="AlphaFoldDB" id="A0A1M7YHL7"/>
<accession>A0A1M7YHL7</accession>
<evidence type="ECO:0000313" key="2">
    <source>
        <dbReference type="EMBL" id="SHO52120.1"/>
    </source>
</evidence>
<organism evidence="2 3">
    <name type="scientific">Desulfopila aestuarii DSM 18488</name>
    <dbReference type="NCBI Taxonomy" id="1121416"/>
    <lineage>
        <taxon>Bacteria</taxon>
        <taxon>Pseudomonadati</taxon>
        <taxon>Thermodesulfobacteriota</taxon>
        <taxon>Desulfobulbia</taxon>
        <taxon>Desulfobulbales</taxon>
        <taxon>Desulfocapsaceae</taxon>
        <taxon>Desulfopila</taxon>
    </lineage>
</organism>
<proteinExistence type="predicted"/>
<protein>
    <submittedName>
        <fullName evidence="2">Uncharacterized protein</fullName>
    </submittedName>
</protein>
<gene>
    <name evidence="2" type="ORF">SAMN02745220_04379</name>
</gene>
<sequence length="843" mass="92217">MGRFITVISLCVMLAVCGGPAVNGTQTSTDAMLEKASGPAALVEIEQKGNVTVRAIRGWGRLPERFIRLGQELRRDSGFDLLAADRALLWEWISLADTGDGKLAAAREGLVELLGFMERGDYLDWQPIATVVEAETGSPLRQGGKRWIHGQPSLDDPAAVHPAENSEAVTLFAGEMMPEWLPYQADGGKFEGFATIGNGLMSIKVEAGHSWGRTGIRSESAMVEYPRGRQEAIRLTALFEPQATSDAIISLVPSSAKTDDEWRYHHVRVGMHLDKDEGPTTLTLWIARKTVMTREISGPLERFDLLLRPDDVVLVTDGKGKTLLQGVLPEEDTPPEGYRLYALTGSTSVRRGKPLRMALRSIQRVQEPFTAQFAPDSLPDGNQQITLFEQGVLGHLWVPTAGRGSVFATNASLDDGELMVDVPAGGHWGKVGIYSPGALVWLDRFSSGGEAAVTFEFDSARTTGFVVALSPLYNLVGNDPSRPHLWAQWHANEDGSAGRSMLFIKPDFPKTAWEGETSAAAPDSVTLRISPEGVLVEGLGAPQERFPWQVAMPNMGFRVYVFSHAEKAGSPVRMVLRRIQLDRQMGVEPPTPETAEKVEPLEVTPLFAGQLGELWEPYAVRGASFEEHGRFANSRLVAEVPEGKHSWRKVGIVSKTPVFEFNERILRTSYAVRLKCDPAGTSGVQAVFRSSKSADMEKGADVLASFVRHDTGRHAGRYVLSLSGENAIYRNWQRTVDATWVEQHWDGELEILFGNGWVETGIAGGPRVRGTELRTGKGWSYHMSVTTLPATPLGTARLTLANITGQWIAPDGMTAGERWQLVDDEDFDAGAFLDELAGELPGE</sequence>
<keyword evidence="1" id="KW-0732">Signal</keyword>
<dbReference type="EMBL" id="FRFE01000031">
    <property type="protein sequence ID" value="SHO52120.1"/>
    <property type="molecule type" value="Genomic_DNA"/>
</dbReference>